<organism evidence="2">
    <name type="scientific">Tetraodon nigroviridis</name>
    <name type="common">Spotted green pufferfish</name>
    <name type="synonym">Chelonodon nigroviridis</name>
    <dbReference type="NCBI Taxonomy" id="99883"/>
    <lineage>
        <taxon>Eukaryota</taxon>
        <taxon>Metazoa</taxon>
        <taxon>Chordata</taxon>
        <taxon>Craniata</taxon>
        <taxon>Vertebrata</taxon>
        <taxon>Euteleostomi</taxon>
        <taxon>Actinopterygii</taxon>
        <taxon>Neopterygii</taxon>
        <taxon>Teleostei</taxon>
        <taxon>Neoteleostei</taxon>
        <taxon>Acanthomorphata</taxon>
        <taxon>Eupercaria</taxon>
        <taxon>Tetraodontiformes</taxon>
        <taxon>Tetradontoidea</taxon>
        <taxon>Tetraodontidae</taxon>
        <taxon>Tetraodon</taxon>
    </lineage>
</organism>
<dbReference type="EMBL" id="CAAE01021433">
    <property type="protein sequence ID" value="CAG14247.1"/>
    <property type="molecule type" value="Genomic_DNA"/>
</dbReference>
<evidence type="ECO:0000313" key="2">
    <source>
        <dbReference type="EMBL" id="CAG14247.1"/>
    </source>
</evidence>
<feature type="compositionally biased region" description="Pro residues" evidence="1">
    <location>
        <begin position="55"/>
        <end position="64"/>
    </location>
</feature>
<comment type="caution">
    <text evidence="2">The sequence shown here is derived from an EMBL/GenBank/DDBJ whole genome shotgun (WGS) entry which is preliminary data.</text>
</comment>
<proteinExistence type="predicted"/>
<reference evidence="2" key="2">
    <citation type="submission" date="2004-02" db="EMBL/GenBank/DDBJ databases">
        <authorList>
            <consortium name="Genoscope"/>
            <consortium name="Whitehead Institute Centre for Genome Research"/>
        </authorList>
    </citation>
    <scope>NUCLEOTIDE SEQUENCE</scope>
</reference>
<feature type="region of interest" description="Disordered" evidence="1">
    <location>
        <begin position="16"/>
        <end position="64"/>
    </location>
</feature>
<protein>
    <submittedName>
        <fullName evidence="2">(spotted green pufferfish) hypothetical protein</fullName>
    </submittedName>
</protein>
<reference evidence="2" key="1">
    <citation type="journal article" date="2004" name="Nature">
        <title>Genome duplication in the teleost fish Tetraodon nigroviridis reveals the early vertebrate proto-karyotype.</title>
        <authorList>
            <person name="Jaillon O."/>
            <person name="Aury J.-M."/>
            <person name="Brunet F."/>
            <person name="Petit J.-L."/>
            <person name="Stange-Thomann N."/>
            <person name="Mauceli E."/>
            <person name="Bouneau L."/>
            <person name="Fischer C."/>
            <person name="Ozouf-Costaz C."/>
            <person name="Bernot A."/>
            <person name="Nicaud S."/>
            <person name="Jaffe D."/>
            <person name="Fisher S."/>
            <person name="Lutfalla G."/>
            <person name="Dossat C."/>
            <person name="Segurens B."/>
            <person name="Dasilva C."/>
            <person name="Salanoubat M."/>
            <person name="Levy M."/>
            <person name="Boudet N."/>
            <person name="Castellano S."/>
            <person name="Anthouard V."/>
            <person name="Jubin C."/>
            <person name="Castelli V."/>
            <person name="Katinka M."/>
            <person name="Vacherie B."/>
            <person name="Biemont C."/>
            <person name="Skalli Z."/>
            <person name="Cattolico L."/>
            <person name="Poulain J."/>
            <person name="De Berardinis V."/>
            <person name="Cruaud C."/>
            <person name="Duprat S."/>
            <person name="Brottier P."/>
            <person name="Coutanceau J.-P."/>
            <person name="Gouzy J."/>
            <person name="Parra G."/>
            <person name="Lardier G."/>
            <person name="Chapple C."/>
            <person name="McKernan K.J."/>
            <person name="McEwan P."/>
            <person name="Bosak S."/>
            <person name="Kellis M."/>
            <person name="Volff J.-N."/>
            <person name="Guigo R."/>
            <person name="Zody M.C."/>
            <person name="Mesirov J."/>
            <person name="Lindblad-Toh K."/>
            <person name="Birren B."/>
            <person name="Nusbaum C."/>
            <person name="Kahn D."/>
            <person name="Robinson-Rechavi M."/>
            <person name="Laudet V."/>
            <person name="Schachter V."/>
            <person name="Quetier F."/>
            <person name="Saurin W."/>
            <person name="Scarpelli C."/>
            <person name="Wincker P."/>
            <person name="Lander E.S."/>
            <person name="Weissenbach J."/>
            <person name="Roest Crollius H."/>
        </authorList>
    </citation>
    <scope>NUCLEOTIDE SEQUENCE [LARGE SCALE GENOMIC DNA]</scope>
</reference>
<sequence length="64" mass="6696">RAAELHTAGAAVPLHRVARSRRPGDHPVPGSVCPDCPGLRQQKSGIRTHGGPLQVPKPGPDSFT</sequence>
<gene>
    <name evidence="2" type="ORF">GSTENG00036359001</name>
</gene>
<evidence type="ECO:0000256" key="1">
    <source>
        <dbReference type="SAM" id="MobiDB-lite"/>
    </source>
</evidence>
<name>Q4RBI6_TETNG</name>
<dbReference type="AlphaFoldDB" id="Q4RBI6"/>
<accession>Q4RBI6</accession>
<feature type="non-terminal residue" evidence="2">
    <location>
        <position position="1"/>
    </location>
</feature>
<dbReference type="KEGG" id="tng:GSTEN00036359G001"/>